<reference evidence="2 3" key="1">
    <citation type="submission" date="2018-10" db="EMBL/GenBank/DDBJ databases">
        <title>Genomic Encyclopedia of Archaeal and Bacterial Type Strains, Phase II (KMG-II): from individual species to whole genera.</title>
        <authorList>
            <person name="Goeker M."/>
        </authorList>
    </citation>
    <scope>NUCLEOTIDE SEQUENCE [LARGE SCALE GENOMIC DNA]</scope>
    <source>
        <strain evidence="2 3">DSM 23424</strain>
    </source>
</reference>
<dbReference type="AlphaFoldDB" id="A0A3L9YBC8"/>
<keyword evidence="3" id="KW-1185">Reference proteome</keyword>
<sequence length="61" mass="7289">MEVISTIFFLFMFLISIILLVYILSVIPSRLNKILRQNNHLIALQEYQMELRKEHPKPFKG</sequence>
<dbReference type="EMBL" id="REFC01000017">
    <property type="protein sequence ID" value="RMA56650.1"/>
    <property type="molecule type" value="Genomic_DNA"/>
</dbReference>
<evidence type="ECO:0000313" key="3">
    <source>
        <dbReference type="Proteomes" id="UP000271339"/>
    </source>
</evidence>
<keyword evidence="1" id="KW-1133">Transmembrane helix</keyword>
<name>A0A3L9YBC8_9FLAO</name>
<keyword evidence="1" id="KW-0472">Membrane</keyword>
<keyword evidence="1" id="KW-0812">Transmembrane</keyword>
<evidence type="ECO:0000256" key="1">
    <source>
        <dbReference type="SAM" id="Phobius"/>
    </source>
</evidence>
<dbReference type="Proteomes" id="UP000271339">
    <property type="component" value="Unassembled WGS sequence"/>
</dbReference>
<feature type="transmembrane region" description="Helical" evidence="1">
    <location>
        <begin position="6"/>
        <end position="27"/>
    </location>
</feature>
<organism evidence="2 3">
    <name type="scientific">Ulvibacter antarcticus</name>
    <dbReference type="NCBI Taxonomy" id="442714"/>
    <lineage>
        <taxon>Bacteria</taxon>
        <taxon>Pseudomonadati</taxon>
        <taxon>Bacteroidota</taxon>
        <taxon>Flavobacteriia</taxon>
        <taxon>Flavobacteriales</taxon>
        <taxon>Flavobacteriaceae</taxon>
        <taxon>Ulvibacter</taxon>
    </lineage>
</organism>
<evidence type="ECO:0000313" key="2">
    <source>
        <dbReference type="EMBL" id="RMA56650.1"/>
    </source>
</evidence>
<gene>
    <name evidence="2" type="ORF">BXY75_3353</name>
</gene>
<comment type="caution">
    <text evidence="2">The sequence shown here is derived from an EMBL/GenBank/DDBJ whole genome shotgun (WGS) entry which is preliminary data.</text>
</comment>
<protein>
    <submittedName>
        <fullName evidence="2">Uncharacterized protein</fullName>
    </submittedName>
</protein>
<accession>A0A3L9YBC8</accession>
<proteinExistence type="predicted"/>